<dbReference type="NCBIfam" id="TIGR00305">
    <property type="entry name" value="putative toxin-antitoxin system toxin component, PIN family"/>
    <property type="match status" value="1"/>
</dbReference>
<dbReference type="InterPro" id="IPR002716">
    <property type="entry name" value="PIN_dom"/>
</dbReference>
<keyword evidence="3" id="KW-1185">Reference proteome</keyword>
<dbReference type="AlphaFoldDB" id="A1WQS2"/>
<dbReference type="Proteomes" id="UP000000374">
    <property type="component" value="Chromosome"/>
</dbReference>
<evidence type="ECO:0000259" key="1">
    <source>
        <dbReference type="SMART" id="SM00670"/>
    </source>
</evidence>
<dbReference type="SUPFAM" id="SSF88723">
    <property type="entry name" value="PIN domain-like"/>
    <property type="match status" value="1"/>
</dbReference>
<evidence type="ECO:0000313" key="3">
    <source>
        <dbReference type="Proteomes" id="UP000000374"/>
    </source>
</evidence>
<dbReference type="PANTHER" id="PTHR34610:SF4">
    <property type="entry name" value="SLL8027 PROTEIN"/>
    <property type="match status" value="1"/>
</dbReference>
<sequence length="145" mass="16031">MGTRALMRVVLDTNVLLSALLSPHGAVDAIYRAWQKDRFDLVTSTTQIDELRRASRYAKFKDVLQPHRVGTMVNNMRRSIMLDALPPLADGIEANDPNDRFLLAMTLAGDADDLVTGDHRAGLLQRGSLGRTRIITPVTFCAEAL</sequence>
<protein>
    <submittedName>
        <fullName evidence="2">PilT protein domain protein</fullName>
    </submittedName>
</protein>
<dbReference type="InterPro" id="IPR002850">
    <property type="entry name" value="PIN_toxin-like"/>
</dbReference>
<dbReference type="EMBL" id="CP000542">
    <property type="protein sequence ID" value="ABM59979.1"/>
    <property type="molecule type" value="Genomic_DNA"/>
</dbReference>
<dbReference type="InterPro" id="IPR029060">
    <property type="entry name" value="PIN-like_dom_sf"/>
</dbReference>
<dbReference type="HOGENOM" id="CLU_116617_3_1_4"/>
<name>A1WQS2_VEREI</name>
<accession>A1WQS2</accession>
<dbReference type="SMART" id="SM00670">
    <property type="entry name" value="PINc"/>
    <property type="match status" value="1"/>
</dbReference>
<reference evidence="3" key="1">
    <citation type="submission" date="2006-12" db="EMBL/GenBank/DDBJ databases">
        <title>Complete sequence of chromosome 1 of Verminephrobacter eiseniae EF01-2.</title>
        <authorList>
            <person name="Copeland A."/>
            <person name="Lucas S."/>
            <person name="Lapidus A."/>
            <person name="Barry K."/>
            <person name="Detter J.C."/>
            <person name="Glavina del Rio T."/>
            <person name="Dalin E."/>
            <person name="Tice H."/>
            <person name="Pitluck S."/>
            <person name="Chertkov O."/>
            <person name="Brettin T."/>
            <person name="Bruce D."/>
            <person name="Han C."/>
            <person name="Tapia R."/>
            <person name="Gilna P."/>
            <person name="Schmutz J."/>
            <person name="Larimer F."/>
            <person name="Land M."/>
            <person name="Hauser L."/>
            <person name="Kyrpides N."/>
            <person name="Kim E."/>
            <person name="Stahl D."/>
            <person name="Richardson P."/>
        </authorList>
    </citation>
    <scope>NUCLEOTIDE SEQUENCE [LARGE SCALE GENOMIC DNA]</scope>
    <source>
        <strain evidence="3">EF01-2</strain>
    </source>
</reference>
<dbReference type="eggNOG" id="COG1569">
    <property type="taxonomic scope" value="Bacteria"/>
</dbReference>
<feature type="domain" description="PIN" evidence="1">
    <location>
        <begin position="7"/>
        <end position="123"/>
    </location>
</feature>
<dbReference type="PANTHER" id="PTHR34610">
    <property type="entry name" value="SSL7007 PROTEIN"/>
    <property type="match status" value="1"/>
</dbReference>
<organism evidence="2 3">
    <name type="scientific">Verminephrobacter eiseniae (strain EF01-2)</name>
    <dbReference type="NCBI Taxonomy" id="391735"/>
    <lineage>
        <taxon>Bacteria</taxon>
        <taxon>Pseudomonadati</taxon>
        <taxon>Pseudomonadota</taxon>
        <taxon>Betaproteobacteria</taxon>
        <taxon>Burkholderiales</taxon>
        <taxon>Comamonadaceae</taxon>
        <taxon>Verminephrobacter</taxon>
    </lineage>
</organism>
<dbReference type="KEGG" id="vei:Veis_4274"/>
<proteinExistence type="predicted"/>
<dbReference type="STRING" id="391735.Veis_4274"/>
<dbReference type="Pfam" id="PF13470">
    <property type="entry name" value="PIN_3"/>
    <property type="match status" value="1"/>
</dbReference>
<evidence type="ECO:0000313" key="2">
    <source>
        <dbReference type="EMBL" id="ABM59979.1"/>
    </source>
</evidence>
<gene>
    <name evidence="2" type="ordered locus">Veis_4274</name>
</gene>